<dbReference type="EMBL" id="ML120560">
    <property type="protein sequence ID" value="RPA89711.1"/>
    <property type="molecule type" value="Genomic_DNA"/>
</dbReference>
<name>A0A3N4IZI8_9PEZI</name>
<dbReference type="Proteomes" id="UP000276215">
    <property type="component" value="Unassembled WGS sequence"/>
</dbReference>
<proteinExistence type="predicted"/>
<sequence>TLAAGTAIIWNNHRGRNYAANHLDTKFDNVQADISCLEKKVEADISGVKADISRLGKKVEADISGVKADISGVKADISRVEKKLEDCQWIIRRQKADERVAPET</sequence>
<reference evidence="1 2" key="1">
    <citation type="journal article" date="2018" name="Nat. Ecol. Evol.">
        <title>Pezizomycetes genomes reveal the molecular basis of ectomycorrhizal truffle lifestyle.</title>
        <authorList>
            <person name="Murat C."/>
            <person name="Payen T."/>
            <person name="Noel B."/>
            <person name="Kuo A."/>
            <person name="Morin E."/>
            <person name="Chen J."/>
            <person name="Kohler A."/>
            <person name="Krizsan K."/>
            <person name="Balestrini R."/>
            <person name="Da Silva C."/>
            <person name="Montanini B."/>
            <person name="Hainaut M."/>
            <person name="Levati E."/>
            <person name="Barry K.W."/>
            <person name="Belfiori B."/>
            <person name="Cichocki N."/>
            <person name="Clum A."/>
            <person name="Dockter R.B."/>
            <person name="Fauchery L."/>
            <person name="Guy J."/>
            <person name="Iotti M."/>
            <person name="Le Tacon F."/>
            <person name="Lindquist E.A."/>
            <person name="Lipzen A."/>
            <person name="Malagnac F."/>
            <person name="Mello A."/>
            <person name="Molinier V."/>
            <person name="Miyauchi S."/>
            <person name="Poulain J."/>
            <person name="Riccioni C."/>
            <person name="Rubini A."/>
            <person name="Sitrit Y."/>
            <person name="Splivallo R."/>
            <person name="Traeger S."/>
            <person name="Wang M."/>
            <person name="Zifcakova L."/>
            <person name="Wipf D."/>
            <person name="Zambonelli A."/>
            <person name="Paolocci F."/>
            <person name="Nowrousian M."/>
            <person name="Ottonello S."/>
            <person name="Baldrian P."/>
            <person name="Spatafora J.W."/>
            <person name="Henrissat B."/>
            <person name="Nagy L.G."/>
            <person name="Aury J.M."/>
            <person name="Wincker P."/>
            <person name="Grigoriev I.V."/>
            <person name="Bonfante P."/>
            <person name="Martin F.M."/>
        </authorList>
    </citation>
    <scope>NUCLEOTIDE SEQUENCE [LARGE SCALE GENOMIC DNA]</scope>
    <source>
        <strain evidence="1 2">120613-1</strain>
    </source>
</reference>
<feature type="non-terminal residue" evidence="1">
    <location>
        <position position="1"/>
    </location>
</feature>
<keyword evidence="2" id="KW-1185">Reference proteome</keyword>
<organism evidence="1 2">
    <name type="scientific">Choiromyces venosus 120613-1</name>
    <dbReference type="NCBI Taxonomy" id="1336337"/>
    <lineage>
        <taxon>Eukaryota</taxon>
        <taxon>Fungi</taxon>
        <taxon>Dikarya</taxon>
        <taxon>Ascomycota</taxon>
        <taxon>Pezizomycotina</taxon>
        <taxon>Pezizomycetes</taxon>
        <taxon>Pezizales</taxon>
        <taxon>Tuberaceae</taxon>
        <taxon>Choiromyces</taxon>
    </lineage>
</organism>
<dbReference type="AlphaFoldDB" id="A0A3N4IZI8"/>
<dbReference type="Gene3D" id="1.20.5.170">
    <property type="match status" value="1"/>
</dbReference>
<evidence type="ECO:0000313" key="1">
    <source>
        <dbReference type="EMBL" id="RPA89711.1"/>
    </source>
</evidence>
<gene>
    <name evidence="1" type="ORF">L873DRAFT_1822348</name>
</gene>
<evidence type="ECO:0000313" key="2">
    <source>
        <dbReference type="Proteomes" id="UP000276215"/>
    </source>
</evidence>
<protein>
    <submittedName>
        <fullName evidence="1">Uncharacterized protein</fullName>
    </submittedName>
</protein>
<accession>A0A3N4IZI8</accession>